<keyword evidence="1" id="KW-0812">Transmembrane</keyword>
<reference evidence="2 3" key="1">
    <citation type="submission" date="2016-04" db="EMBL/GenBank/DDBJ databases">
        <authorList>
            <person name="Evans L.H."/>
            <person name="Alamgir A."/>
            <person name="Owens N."/>
            <person name="Weber N.D."/>
            <person name="Virtaneva K."/>
            <person name="Barbian K."/>
            <person name="Babar A."/>
            <person name="Rosenke K."/>
        </authorList>
    </citation>
    <scope>NUCLEOTIDE SEQUENCE [LARGE SCALE GENOMIC DNA]</scope>
    <source>
        <strain evidence="2">NIES-2108</strain>
    </source>
</reference>
<gene>
    <name evidence="2" type="ORF">A6769_07985</name>
</gene>
<dbReference type="Pfam" id="PF06210">
    <property type="entry name" value="DUF1003"/>
    <property type="match status" value="1"/>
</dbReference>
<feature type="transmembrane region" description="Helical" evidence="1">
    <location>
        <begin position="85"/>
        <end position="108"/>
    </location>
</feature>
<comment type="caution">
    <text evidence="2">The sequence shown here is derived from an EMBL/GenBank/DDBJ whole genome shotgun (WGS) entry which is preliminary data.</text>
</comment>
<dbReference type="EMBL" id="LXQE01000107">
    <property type="protein sequence ID" value="RCJ38970.1"/>
    <property type="molecule type" value="Genomic_DNA"/>
</dbReference>
<evidence type="ECO:0000313" key="3">
    <source>
        <dbReference type="Proteomes" id="UP000252085"/>
    </source>
</evidence>
<keyword evidence="1" id="KW-1133">Transmembrane helix</keyword>
<dbReference type="Proteomes" id="UP000252085">
    <property type="component" value="Unassembled WGS sequence"/>
</dbReference>
<keyword evidence="1" id="KW-0472">Membrane</keyword>
<dbReference type="InterPro" id="IPR010406">
    <property type="entry name" value="DUF1003"/>
</dbReference>
<dbReference type="PANTHER" id="PTHR41386">
    <property type="entry name" value="INTEGRAL MEMBRANE PROTEIN-RELATED"/>
    <property type="match status" value="1"/>
</dbReference>
<evidence type="ECO:0000313" key="2">
    <source>
        <dbReference type="EMBL" id="RCJ38970.1"/>
    </source>
</evidence>
<organism evidence="2 3">
    <name type="scientific">Nostoc punctiforme NIES-2108</name>
    <dbReference type="NCBI Taxonomy" id="1356359"/>
    <lineage>
        <taxon>Bacteria</taxon>
        <taxon>Bacillati</taxon>
        <taxon>Cyanobacteriota</taxon>
        <taxon>Cyanophyceae</taxon>
        <taxon>Nostocales</taxon>
        <taxon>Nostocaceae</taxon>
        <taxon>Nostoc</taxon>
    </lineage>
</organism>
<evidence type="ECO:0000256" key="1">
    <source>
        <dbReference type="SAM" id="Phobius"/>
    </source>
</evidence>
<dbReference type="PANTHER" id="PTHR41386:SF1">
    <property type="entry name" value="MEMBRANE PROTEIN"/>
    <property type="match status" value="1"/>
</dbReference>
<dbReference type="AlphaFoldDB" id="A0A367RTD1"/>
<proteinExistence type="predicted"/>
<sequence>MNEEEKEYLDYEDDNPALSKVIERNIRTIIRLRVKAANKRNLQDRIADLITSFSGHIVFVYVHIVWFGAWIVLNTGKIGVHPFDPFPYGLLTMVVSLEAIFLSTFVLISQNRLSEDSEYRANLNLQISLVTEHEVTRVLQMLDAIQDKMGIENDEDSELADLEMETKPEDVLVEIERLQQLALKRKKFRNRHQRE</sequence>
<protein>
    <recommendedName>
        <fullName evidence="4">DUF1003 domain-containing protein</fullName>
    </recommendedName>
</protein>
<name>A0A367RTD1_NOSPU</name>
<evidence type="ECO:0008006" key="4">
    <source>
        <dbReference type="Google" id="ProtNLM"/>
    </source>
</evidence>
<feature type="transmembrane region" description="Helical" evidence="1">
    <location>
        <begin position="49"/>
        <end position="73"/>
    </location>
</feature>
<accession>A0A367RTD1</accession>